<keyword evidence="7 10" id="KW-0472">Membrane</keyword>
<organism evidence="11 12">
    <name type="scientific">Candidatus Taylorbacteria bacterium RIFCSPLOWO2_12_FULL_47_20</name>
    <dbReference type="NCBI Taxonomy" id="1802335"/>
    <lineage>
        <taxon>Bacteria</taxon>
        <taxon>Candidatus Tayloriibacteriota</taxon>
    </lineage>
</organism>
<dbReference type="InterPro" id="IPR035968">
    <property type="entry name" value="ATP_synth_F1_ATPase_gsu"/>
</dbReference>
<protein>
    <recommendedName>
        <fullName evidence="10">ATP synthase gamma chain</fullName>
    </recommendedName>
    <alternativeName>
        <fullName evidence="10">ATP synthase F1 sector gamma subunit</fullName>
    </alternativeName>
    <alternativeName>
        <fullName evidence="10">F-ATPase gamma subunit</fullName>
    </alternativeName>
</protein>
<sequence length="309" mass="33580">MAGLRELKNRIKSTGNIKQMTKAMEAVSAVKMRRSVALALESRPYALTALRVLEKMRRHLEPHETLHSPLFDKNGVSKKTLVVIASDKGLVGSFNTTVLRKAANTAKEPGECEFVAIGKRAADNLKRRGNLVASFTGAGDFGAVAESLPISKFLMKRFLDKATGAVDLIYSNFISALQQEVIVRPLLPLSIEGLETAVAAIVPKRGRYANIPTPFEQMAESEEAPFLFEPSPESVLREISEKLLAVEIHSAILEANASEHSSRMIAMKSASENASDLIGELSMQYNKSRQAAITKELSEITAGKEAVGS</sequence>
<evidence type="ECO:0000256" key="1">
    <source>
        <dbReference type="ARBA" id="ARBA00003456"/>
    </source>
</evidence>
<evidence type="ECO:0000313" key="11">
    <source>
        <dbReference type="EMBL" id="OHA43944.1"/>
    </source>
</evidence>
<evidence type="ECO:0000256" key="8">
    <source>
        <dbReference type="ARBA" id="ARBA00023196"/>
    </source>
</evidence>
<keyword evidence="8 10" id="KW-0139">CF(1)</keyword>
<evidence type="ECO:0000256" key="3">
    <source>
        <dbReference type="ARBA" id="ARBA00007681"/>
    </source>
</evidence>
<dbReference type="Gene3D" id="1.10.287.80">
    <property type="entry name" value="ATP synthase, gamma subunit, helix hairpin domain"/>
    <property type="match status" value="2"/>
</dbReference>
<dbReference type="GO" id="GO:0005886">
    <property type="term" value="C:plasma membrane"/>
    <property type="evidence" value="ECO:0007669"/>
    <property type="project" value="UniProtKB-SubCell"/>
</dbReference>
<evidence type="ECO:0000256" key="7">
    <source>
        <dbReference type="ARBA" id="ARBA00023136"/>
    </source>
</evidence>
<evidence type="ECO:0000256" key="9">
    <source>
        <dbReference type="ARBA" id="ARBA00023310"/>
    </source>
</evidence>
<keyword evidence="5 10" id="KW-0375">Hydrogen ion transport</keyword>
<proteinExistence type="inferred from homology"/>
<dbReference type="GO" id="GO:0042777">
    <property type="term" value="P:proton motive force-driven plasma membrane ATP synthesis"/>
    <property type="evidence" value="ECO:0007669"/>
    <property type="project" value="UniProtKB-UniRule"/>
</dbReference>
<dbReference type="SUPFAM" id="SSF52943">
    <property type="entry name" value="ATP synthase (F1-ATPase), gamma subunit"/>
    <property type="match status" value="1"/>
</dbReference>
<keyword evidence="10" id="KW-1003">Cell membrane</keyword>
<evidence type="ECO:0000256" key="4">
    <source>
        <dbReference type="ARBA" id="ARBA00022448"/>
    </source>
</evidence>
<dbReference type="HAMAP" id="MF_00815">
    <property type="entry name" value="ATP_synth_gamma_bact"/>
    <property type="match status" value="1"/>
</dbReference>
<evidence type="ECO:0000256" key="6">
    <source>
        <dbReference type="ARBA" id="ARBA00023065"/>
    </source>
</evidence>
<evidence type="ECO:0000256" key="2">
    <source>
        <dbReference type="ARBA" id="ARBA00004170"/>
    </source>
</evidence>
<dbReference type="PRINTS" id="PR00126">
    <property type="entry name" value="ATPASEGAMMA"/>
</dbReference>
<dbReference type="CDD" id="cd12151">
    <property type="entry name" value="F1-ATPase_gamma"/>
    <property type="match status" value="1"/>
</dbReference>
<gene>
    <name evidence="10" type="primary">atpG</name>
    <name evidence="11" type="ORF">A3G59_00245</name>
</gene>
<dbReference type="Proteomes" id="UP000176881">
    <property type="component" value="Unassembled WGS sequence"/>
</dbReference>
<dbReference type="EMBL" id="MHSN01000038">
    <property type="protein sequence ID" value="OHA43944.1"/>
    <property type="molecule type" value="Genomic_DNA"/>
</dbReference>
<reference evidence="11 12" key="1">
    <citation type="journal article" date="2016" name="Nat. Commun.">
        <title>Thousands of microbial genomes shed light on interconnected biogeochemical processes in an aquifer system.</title>
        <authorList>
            <person name="Anantharaman K."/>
            <person name="Brown C.T."/>
            <person name="Hug L.A."/>
            <person name="Sharon I."/>
            <person name="Castelle C.J."/>
            <person name="Probst A.J."/>
            <person name="Thomas B.C."/>
            <person name="Singh A."/>
            <person name="Wilkins M.J."/>
            <person name="Karaoz U."/>
            <person name="Brodie E.L."/>
            <person name="Williams K.H."/>
            <person name="Hubbard S.S."/>
            <person name="Banfield J.F."/>
        </authorList>
    </citation>
    <scope>NUCLEOTIDE SEQUENCE [LARGE SCALE GENOMIC DNA]</scope>
</reference>
<comment type="caution">
    <text evidence="11">The sequence shown here is derived from an EMBL/GenBank/DDBJ whole genome shotgun (WGS) entry which is preliminary data.</text>
</comment>
<comment type="subunit">
    <text evidence="10">F-type ATPases have 2 components, CF(1) - the catalytic core - and CF(0) - the membrane proton channel. CF(1) has five subunits: alpha(3), beta(3), gamma(1), delta(1), epsilon(1). CF(0) has three main subunits: a, b and c.</text>
</comment>
<keyword evidence="6 10" id="KW-0406">Ion transport</keyword>
<comment type="function">
    <text evidence="1 10">Produces ATP from ADP in the presence of a proton gradient across the membrane. The gamma chain is believed to be important in regulating ATPase activity and the flow of protons through the CF(0) complex.</text>
</comment>
<dbReference type="NCBIfam" id="TIGR01146">
    <property type="entry name" value="ATPsyn_F1gamma"/>
    <property type="match status" value="1"/>
</dbReference>
<evidence type="ECO:0000256" key="5">
    <source>
        <dbReference type="ARBA" id="ARBA00022781"/>
    </source>
</evidence>
<comment type="similarity">
    <text evidence="3 10">Belongs to the ATPase gamma chain family.</text>
</comment>
<dbReference type="PANTHER" id="PTHR11693:SF22">
    <property type="entry name" value="ATP SYNTHASE SUBUNIT GAMMA, MITOCHONDRIAL"/>
    <property type="match status" value="1"/>
</dbReference>
<dbReference type="GO" id="GO:0005524">
    <property type="term" value="F:ATP binding"/>
    <property type="evidence" value="ECO:0007669"/>
    <property type="project" value="UniProtKB-UniRule"/>
</dbReference>
<dbReference type="Pfam" id="PF00231">
    <property type="entry name" value="ATP-synt"/>
    <property type="match status" value="1"/>
</dbReference>
<dbReference type="GO" id="GO:0045259">
    <property type="term" value="C:proton-transporting ATP synthase complex"/>
    <property type="evidence" value="ECO:0007669"/>
    <property type="project" value="UniProtKB-KW"/>
</dbReference>
<dbReference type="Gene3D" id="3.40.1380.10">
    <property type="match status" value="1"/>
</dbReference>
<dbReference type="AlphaFoldDB" id="A0A1G2P6G8"/>
<dbReference type="GO" id="GO:0046933">
    <property type="term" value="F:proton-transporting ATP synthase activity, rotational mechanism"/>
    <property type="evidence" value="ECO:0007669"/>
    <property type="project" value="UniProtKB-UniRule"/>
</dbReference>
<dbReference type="PANTHER" id="PTHR11693">
    <property type="entry name" value="ATP SYNTHASE GAMMA CHAIN"/>
    <property type="match status" value="1"/>
</dbReference>
<accession>A0A1G2P6G8</accession>
<comment type="subcellular location">
    <subcellularLocation>
        <location evidence="10">Cell membrane</location>
        <topology evidence="10">Peripheral membrane protein</topology>
    </subcellularLocation>
    <subcellularLocation>
        <location evidence="2">Membrane</location>
        <topology evidence="2">Peripheral membrane protein</topology>
    </subcellularLocation>
</comment>
<dbReference type="STRING" id="1802335.A3G59_00245"/>
<dbReference type="InterPro" id="IPR000131">
    <property type="entry name" value="ATP_synth_F1_gsu"/>
</dbReference>
<keyword evidence="4 10" id="KW-0813">Transport</keyword>
<evidence type="ECO:0000313" key="12">
    <source>
        <dbReference type="Proteomes" id="UP000176881"/>
    </source>
</evidence>
<evidence type="ECO:0000256" key="10">
    <source>
        <dbReference type="HAMAP-Rule" id="MF_00815"/>
    </source>
</evidence>
<name>A0A1G2P6G8_9BACT</name>
<keyword evidence="9 10" id="KW-0066">ATP synthesis</keyword>